<keyword evidence="1" id="KW-0934">Plastid</keyword>
<dbReference type="RefSeq" id="YP_009395411.1">
    <property type="nucleotide sequence ID" value="NC_035277.1"/>
</dbReference>
<dbReference type="GeneID" id="33357432"/>
<dbReference type="AlphaFoldDB" id="A0A1Z1MF49"/>
<accession>A0A1Z1MF49</accession>
<keyword evidence="1" id="KW-0150">Chloroplast</keyword>
<name>A0A1Z1MF49_9FLOR</name>
<proteinExistence type="predicted"/>
<sequence>MLTNVKDFKNYRLYYLGITIKIRYLQIIVEKYIVNRKRKFY</sequence>
<reference evidence="1" key="1">
    <citation type="journal article" date="2017" name="J. Phycol.">
        <title>Analysis of chloroplast genomes and a supermatrix inform reclassification of the Rhodomelaceae (Rhodophyta).</title>
        <authorList>
            <person name="Diaz-Tapia P."/>
            <person name="Maggs C.A."/>
            <person name="West J.A."/>
            <person name="Verbruggen H."/>
        </authorList>
    </citation>
    <scope>NUCLEOTIDE SEQUENCE</scope>
    <source>
        <strain evidence="1">PD763</strain>
    </source>
</reference>
<protein>
    <submittedName>
        <fullName evidence="1">Uncharacterized protein</fullName>
    </submittedName>
</protein>
<evidence type="ECO:0000313" key="1">
    <source>
        <dbReference type="EMBL" id="ARW64391.1"/>
    </source>
</evidence>
<geneLocation type="chloroplast" evidence="1"/>
<organism evidence="1">
    <name type="scientific">Polysiphonia infestans</name>
    <dbReference type="NCBI Taxonomy" id="2006978"/>
    <lineage>
        <taxon>Eukaryota</taxon>
        <taxon>Rhodophyta</taxon>
        <taxon>Florideophyceae</taxon>
        <taxon>Rhodymeniophycidae</taxon>
        <taxon>Ceramiales</taxon>
        <taxon>Rhodomelaceae</taxon>
        <taxon>Polysiphonioideae</taxon>
        <taxon>Polysiphonia</taxon>
    </lineage>
</organism>
<dbReference type="EMBL" id="MF101432">
    <property type="protein sequence ID" value="ARW64391.1"/>
    <property type="molecule type" value="Genomic_DNA"/>
</dbReference>
<gene>
    <name evidence="1" type="primary">orf41</name>
</gene>